<dbReference type="AlphaFoldDB" id="A0A5Q2V9D9"/>
<sequence>MPQRSVVSVARYVHKLAEDHKITDCRDGISRMAAAITGLADDAVELDDVEQLMVNLKRKGVLTKSEILNLQGRYFREQRNAQKKLAT</sequence>
<proteinExistence type="predicted"/>
<organism evidence="1 2">
    <name type="scientific">Serratia proteamaculans</name>
    <dbReference type="NCBI Taxonomy" id="28151"/>
    <lineage>
        <taxon>Bacteria</taxon>
        <taxon>Pseudomonadati</taxon>
        <taxon>Pseudomonadota</taxon>
        <taxon>Gammaproteobacteria</taxon>
        <taxon>Enterobacterales</taxon>
        <taxon>Yersiniaceae</taxon>
        <taxon>Serratia</taxon>
    </lineage>
</organism>
<dbReference type="RefSeq" id="WP_153858199.1">
    <property type="nucleotide sequence ID" value="NZ_CP045913.1"/>
</dbReference>
<reference evidence="1 2" key="1">
    <citation type="submission" date="2019-11" db="EMBL/GenBank/DDBJ databases">
        <title>The Phosphoenolpyruvate Phosphotransferase System Regulates Serratia proteamaculans 336X Biofilm Formation and Wheat Roots colonization.</title>
        <authorList>
            <person name="Liu F."/>
        </authorList>
    </citation>
    <scope>NUCLEOTIDE SEQUENCE [LARGE SCALE GENOMIC DNA]</scope>
    <source>
        <strain evidence="1 2">336X</strain>
    </source>
</reference>
<protein>
    <submittedName>
        <fullName evidence="1">Uncharacterized protein</fullName>
    </submittedName>
</protein>
<accession>A0A5Q2V9D9</accession>
<evidence type="ECO:0000313" key="1">
    <source>
        <dbReference type="EMBL" id="QGH60794.1"/>
    </source>
</evidence>
<gene>
    <name evidence="1" type="ORF">GHV41_08030</name>
</gene>
<dbReference type="Proteomes" id="UP000381260">
    <property type="component" value="Chromosome"/>
</dbReference>
<evidence type="ECO:0000313" key="2">
    <source>
        <dbReference type="Proteomes" id="UP000381260"/>
    </source>
</evidence>
<dbReference type="EMBL" id="CP045913">
    <property type="protein sequence ID" value="QGH60794.1"/>
    <property type="molecule type" value="Genomic_DNA"/>
</dbReference>
<name>A0A5Q2V9D9_SERPR</name>